<evidence type="ECO:0000313" key="1">
    <source>
        <dbReference type="EMBL" id="QHS90405.1"/>
    </source>
</evidence>
<name>A0A6C0BDP0_9ZZZZ</name>
<accession>A0A6C0BDP0</accession>
<proteinExistence type="predicted"/>
<protein>
    <submittedName>
        <fullName evidence="1">Uncharacterized protein</fullName>
    </submittedName>
</protein>
<organism evidence="1">
    <name type="scientific">viral metagenome</name>
    <dbReference type="NCBI Taxonomy" id="1070528"/>
    <lineage>
        <taxon>unclassified sequences</taxon>
        <taxon>metagenomes</taxon>
        <taxon>organismal metagenomes</taxon>
    </lineage>
</organism>
<dbReference type="EMBL" id="MN739134">
    <property type="protein sequence ID" value="QHS90405.1"/>
    <property type="molecule type" value="Genomic_DNA"/>
</dbReference>
<dbReference type="AlphaFoldDB" id="A0A6C0BDP0"/>
<sequence>MLFVLFLFIVIIYVFNYCYYLKEDMTLKTECLERDAECYTACSSRKHVLNKQCYEDCKIHSPIC</sequence>
<reference evidence="1" key="1">
    <citation type="journal article" date="2020" name="Nature">
        <title>Giant virus diversity and host interactions through global metagenomics.</title>
        <authorList>
            <person name="Schulz F."/>
            <person name="Roux S."/>
            <person name="Paez-Espino D."/>
            <person name="Jungbluth S."/>
            <person name="Walsh D.A."/>
            <person name="Denef V.J."/>
            <person name="McMahon K.D."/>
            <person name="Konstantinidis K.T."/>
            <person name="Eloe-Fadrosh E.A."/>
            <person name="Kyrpides N.C."/>
            <person name="Woyke T."/>
        </authorList>
    </citation>
    <scope>NUCLEOTIDE SEQUENCE</scope>
    <source>
        <strain evidence="1">GVMAG-M-3300010160-60</strain>
    </source>
</reference>